<dbReference type="RefSeq" id="WP_071386015.1">
    <property type="nucleotide sequence ID" value="NZ_MLYO01000089.1"/>
</dbReference>
<dbReference type="OrthoDB" id="4331744at2"/>
<dbReference type="EMBL" id="MLYO01000089">
    <property type="protein sequence ID" value="OIJ90557.1"/>
    <property type="molecule type" value="Genomic_DNA"/>
</dbReference>
<dbReference type="AlphaFoldDB" id="A0A1S2PAC6"/>
<evidence type="ECO:0000313" key="3">
    <source>
        <dbReference type="EMBL" id="OIJ90557.1"/>
    </source>
</evidence>
<sequence length="101" mass="10003">MKKLKAAALMVGTLAIAGAATPAVAADVPAQGILEDGKTVTRALPNAAEMPTGAVANNVRTAAEGVKQSGIVKTPVFGGTLPNPLDGKPPAQLPAKLPVVK</sequence>
<dbReference type="Proteomes" id="UP000179642">
    <property type="component" value="Unassembled WGS sequence"/>
</dbReference>
<evidence type="ECO:0000256" key="1">
    <source>
        <dbReference type="SAM" id="MobiDB-lite"/>
    </source>
</evidence>
<proteinExistence type="predicted"/>
<comment type="caution">
    <text evidence="3">The sequence shown here is derived from an EMBL/GenBank/DDBJ whole genome shotgun (WGS) entry which is preliminary data.</text>
</comment>
<evidence type="ECO:0000313" key="4">
    <source>
        <dbReference type="Proteomes" id="UP000179642"/>
    </source>
</evidence>
<evidence type="ECO:0000256" key="2">
    <source>
        <dbReference type="SAM" id="SignalP"/>
    </source>
</evidence>
<protein>
    <recommendedName>
        <fullName evidence="5">ATP-binding protein</fullName>
    </recommendedName>
</protein>
<name>A0A1S2PAC6_9ACTN</name>
<accession>A0A1S2PAC6</accession>
<keyword evidence="4" id="KW-1185">Reference proteome</keyword>
<keyword evidence="2" id="KW-0732">Signal</keyword>
<reference evidence="3 4" key="1">
    <citation type="submission" date="2016-10" db="EMBL/GenBank/DDBJ databases">
        <title>Genome sequence of Streptomyces sp. MUSC 1.</title>
        <authorList>
            <person name="Lee L.-H."/>
            <person name="Ser H.-L."/>
            <person name="Law J.W.-F."/>
        </authorList>
    </citation>
    <scope>NUCLEOTIDE SEQUENCE [LARGE SCALE GENOMIC DNA]</scope>
    <source>
        <strain evidence="3 4">MUSC 1</strain>
    </source>
</reference>
<organism evidence="3 4">
    <name type="scientific">Streptomyces monashensis</name>
    <dbReference type="NCBI Taxonomy" id="1678012"/>
    <lineage>
        <taxon>Bacteria</taxon>
        <taxon>Bacillati</taxon>
        <taxon>Actinomycetota</taxon>
        <taxon>Actinomycetes</taxon>
        <taxon>Kitasatosporales</taxon>
        <taxon>Streptomycetaceae</taxon>
        <taxon>Streptomyces</taxon>
    </lineage>
</organism>
<feature type="chain" id="PRO_5010226083" description="ATP-binding protein" evidence="2">
    <location>
        <begin position="26"/>
        <end position="101"/>
    </location>
</feature>
<feature type="signal peptide" evidence="2">
    <location>
        <begin position="1"/>
        <end position="25"/>
    </location>
</feature>
<feature type="region of interest" description="Disordered" evidence="1">
    <location>
        <begin position="80"/>
        <end position="101"/>
    </location>
</feature>
<gene>
    <name evidence="3" type="ORF">BIV23_40605</name>
</gene>
<evidence type="ECO:0008006" key="5">
    <source>
        <dbReference type="Google" id="ProtNLM"/>
    </source>
</evidence>